<keyword evidence="3" id="KW-1133">Transmembrane helix</keyword>
<evidence type="ECO:0000256" key="2">
    <source>
        <dbReference type="PIRSR" id="PIRSR001221-1"/>
    </source>
</evidence>
<evidence type="ECO:0000259" key="4">
    <source>
        <dbReference type="Pfam" id="PF01425"/>
    </source>
</evidence>
<keyword evidence="3" id="KW-0472">Membrane</keyword>
<dbReference type="PANTHER" id="PTHR43372:SF4">
    <property type="entry name" value="FATTY-ACID AMIDE HYDROLASE 2"/>
    <property type="match status" value="1"/>
</dbReference>
<evidence type="ECO:0000256" key="3">
    <source>
        <dbReference type="SAM" id="Phobius"/>
    </source>
</evidence>
<keyword evidence="3" id="KW-0812">Transmembrane</keyword>
<accession>A0AAV5U4F3</accession>
<dbReference type="PROSITE" id="PS00571">
    <property type="entry name" value="AMIDASES"/>
    <property type="match status" value="1"/>
</dbReference>
<evidence type="ECO:0000313" key="6">
    <source>
        <dbReference type="Proteomes" id="UP001432027"/>
    </source>
</evidence>
<dbReference type="InterPro" id="IPR020556">
    <property type="entry name" value="Amidase_CS"/>
</dbReference>
<organism evidence="5 6">
    <name type="scientific">Pristionchus entomophagus</name>
    <dbReference type="NCBI Taxonomy" id="358040"/>
    <lineage>
        <taxon>Eukaryota</taxon>
        <taxon>Metazoa</taxon>
        <taxon>Ecdysozoa</taxon>
        <taxon>Nematoda</taxon>
        <taxon>Chromadorea</taxon>
        <taxon>Rhabditida</taxon>
        <taxon>Rhabditina</taxon>
        <taxon>Diplogasteromorpha</taxon>
        <taxon>Diplogasteroidea</taxon>
        <taxon>Neodiplogasteridae</taxon>
        <taxon>Pristionchus</taxon>
    </lineage>
</organism>
<gene>
    <name evidence="5" type="ORF">PENTCL1PPCAC_23530</name>
</gene>
<feature type="domain" description="Amidase" evidence="4">
    <location>
        <begin position="95"/>
        <end position="533"/>
    </location>
</feature>
<feature type="transmembrane region" description="Helical" evidence="3">
    <location>
        <begin position="12"/>
        <end position="32"/>
    </location>
</feature>
<proteinExistence type="inferred from homology"/>
<dbReference type="InterPro" id="IPR052739">
    <property type="entry name" value="FAAH2"/>
</dbReference>
<feature type="non-terminal residue" evidence="5">
    <location>
        <position position="1"/>
    </location>
</feature>
<dbReference type="InterPro" id="IPR036928">
    <property type="entry name" value="AS_sf"/>
</dbReference>
<evidence type="ECO:0000313" key="5">
    <source>
        <dbReference type="EMBL" id="GMT01356.1"/>
    </source>
</evidence>
<reference evidence="5" key="1">
    <citation type="submission" date="2023-10" db="EMBL/GenBank/DDBJ databases">
        <title>Genome assembly of Pristionchus species.</title>
        <authorList>
            <person name="Yoshida K."/>
            <person name="Sommer R.J."/>
        </authorList>
    </citation>
    <scope>NUCLEOTIDE SEQUENCE</scope>
    <source>
        <strain evidence="5">RS0144</strain>
    </source>
</reference>
<comment type="caution">
    <text evidence="5">The sequence shown here is derived from an EMBL/GenBank/DDBJ whole genome shotgun (WGS) entry which is preliminary data.</text>
</comment>
<feature type="active site" description="Acyl-ester intermediate" evidence="2">
    <location>
        <position position="257"/>
    </location>
</feature>
<dbReference type="EMBL" id="BTSX01000005">
    <property type="protein sequence ID" value="GMT01356.1"/>
    <property type="molecule type" value="Genomic_DNA"/>
</dbReference>
<dbReference type="InterPro" id="IPR023631">
    <property type="entry name" value="Amidase_dom"/>
</dbReference>
<dbReference type="Pfam" id="PF01425">
    <property type="entry name" value="Amidase"/>
    <property type="match status" value="1"/>
</dbReference>
<dbReference type="Proteomes" id="UP001432027">
    <property type="component" value="Unassembled WGS sequence"/>
</dbReference>
<dbReference type="AlphaFoldDB" id="A0AAV5U4F3"/>
<dbReference type="PANTHER" id="PTHR43372">
    <property type="entry name" value="FATTY-ACID AMIDE HYDROLASE"/>
    <property type="match status" value="1"/>
</dbReference>
<sequence length="552" mass="61091">GSQSIHPSVSDWVFLSLTMISFLLSSTPRWVFTFLFELNFLISRCYFATVNAAFTVYHALFTRRVCVPPPTDDLLQISASQAARMIRDKEISSLELISAYIRRIEEVNPIINAVVQDNFTDAKDKARAADKEVDEATPEQIAQMEKDRPLLGVPFTIKDCMEVEGLKCTYGVHHRKDTVAEKNAVVVQRMLESGAICLCITNVPEVCMWWETVNTIYGRSNNPYDNRRITGGSSGGEAALVAAAGSLIGVGSDIGGSIRMPAFFNGVFGLKPTPGVIPLDGHLPPVSGYRTEMLRIGPICRYAADLPLLFKVMGGEAAQALRIDEPIAMGKLRVFYMEGLRHPLVESPSSEMSYALKRAVRYMEMKYDLAAVRVDFPLAHQAMDFFLTSMENKEQPAFNEILADYNGSVNCLTEMARFMVGKSVHTFPALLVGLVDGVDPYPEEYKKKLLYKRDRLIRQMKDLLGDDGVLIFPSFSNPAPFHNQPLMTPFNFGYTGLFNALALPVVQCPMGLSGAGTPLGVQVVGAHKSERNLIAIAKDLEEGFGGWHKTTY</sequence>
<keyword evidence="6" id="KW-1185">Reference proteome</keyword>
<feature type="active site" description="Charge relay system" evidence="2">
    <location>
        <position position="233"/>
    </location>
</feature>
<comment type="similarity">
    <text evidence="1">Belongs to the amidase family.</text>
</comment>
<dbReference type="SUPFAM" id="SSF75304">
    <property type="entry name" value="Amidase signature (AS) enzymes"/>
    <property type="match status" value="1"/>
</dbReference>
<dbReference type="GO" id="GO:0012505">
    <property type="term" value="C:endomembrane system"/>
    <property type="evidence" value="ECO:0007669"/>
    <property type="project" value="TreeGrafter"/>
</dbReference>
<dbReference type="Gene3D" id="3.90.1300.10">
    <property type="entry name" value="Amidase signature (AS) domain"/>
    <property type="match status" value="1"/>
</dbReference>
<name>A0AAV5U4F3_9BILA</name>
<protein>
    <recommendedName>
        <fullName evidence="4">Amidase domain-containing protein</fullName>
    </recommendedName>
</protein>
<feature type="active site" description="Charge relay system" evidence="2">
    <location>
        <position position="158"/>
    </location>
</feature>
<evidence type="ECO:0000256" key="1">
    <source>
        <dbReference type="ARBA" id="ARBA00009199"/>
    </source>
</evidence>